<keyword evidence="2" id="KW-1133">Transmembrane helix</keyword>
<dbReference type="AlphaFoldDB" id="A0A0G0LA73"/>
<accession>A0A0G0LA73</accession>
<reference evidence="3 4" key="1">
    <citation type="journal article" date="2015" name="Nature">
        <title>rRNA introns, odd ribosomes, and small enigmatic genomes across a large radiation of phyla.</title>
        <authorList>
            <person name="Brown C.T."/>
            <person name="Hug L.A."/>
            <person name="Thomas B.C."/>
            <person name="Sharon I."/>
            <person name="Castelle C.J."/>
            <person name="Singh A."/>
            <person name="Wilkins M.J."/>
            <person name="Williams K.H."/>
            <person name="Banfield J.F."/>
        </authorList>
    </citation>
    <scope>NUCLEOTIDE SEQUENCE [LARGE SCALE GENOMIC DNA]</scope>
</reference>
<protein>
    <submittedName>
        <fullName evidence="3">Uncharacterized protein</fullName>
    </submittedName>
</protein>
<evidence type="ECO:0000313" key="3">
    <source>
        <dbReference type="EMBL" id="KKQ49561.1"/>
    </source>
</evidence>
<proteinExistence type="predicted"/>
<feature type="compositionally biased region" description="Low complexity" evidence="1">
    <location>
        <begin position="72"/>
        <end position="131"/>
    </location>
</feature>
<gene>
    <name evidence="3" type="ORF">US68_C0013G0001</name>
</gene>
<evidence type="ECO:0000313" key="4">
    <source>
        <dbReference type="Proteomes" id="UP000034231"/>
    </source>
</evidence>
<keyword evidence="2" id="KW-0812">Transmembrane</keyword>
<feature type="transmembrane region" description="Helical" evidence="2">
    <location>
        <begin position="14"/>
        <end position="34"/>
    </location>
</feature>
<sequence length="131" mass="13875">MKLIEKFKNNPKNVYYLVAAILFILINVVGLILYQAKNNNPETIIVETIVEPSVTPTDGPEPTDFPTPTADPTPTLKPTIRPTATVTPSPTNTPTSTPTNTPDPTATPTGAPANTPVPTETTPVPTSAETI</sequence>
<organism evidence="3 4">
    <name type="scientific">Candidatus Shapirobacteria bacterium GW2011_GWE1_38_10</name>
    <dbReference type="NCBI Taxonomy" id="1618488"/>
    <lineage>
        <taxon>Bacteria</taxon>
        <taxon>Candidatus Shapironibacteriota</taxon>
    </lineage>
</organism>
<evidence type="ECO:0000256" key="1">
    <source>
        <dbReference type="SAM" id="MobiDB-lite"/>
    </source>
</evidence>
<comment type="caution">
    <text evidence="3">The sequence shown here is derived from an EMBL/GenBank/DDBJ whole genome shotgun (WGS) entry which is preliminary data.</text>
</comment>
<name>A0A0G0LA73_9BACT</name>
<dbReference type="Proteomes" id="UP000034231">
    <property type="component" value="Unassembled WGS sequence"/>
</dbReference>
<keyword evidence="2" id="KW-0472">Membrane</keyword>
<evidence type="ECO:0000256" key="2">
    <source>
        <dbReference type="SAM" id="Phobius"/>
    </source>
</evidence>
<feature type="region of interest" description="Disordered" evidence="1">
    <location>
        <begin position="53"/>
        <end position="131"/>
    </location>
</feature>
<dbReference type="EMBL" id="LBTX01000013">
    <property type="protein sequence ID" value="KKQ49561.1"/>
    <property type="molecule type" value="Genomic_DNA"/>
</dbReference>
<dbReference type="PATRIC" id="fig|1618488.3.peg.751"/>